<proteinExistence type="predicted"/>
<organism evidence="1 2">
    <name type="scientific">Promicromonospora alba</name>
    <dbReference type="NCBI Taxonomy" id="1616110"/>
    <lineage>
        <taxon>Bacteria</taxon>
        <taxon>Bacillati</taxon>
        <taxon>Actinomycetota</taxon>
        <taxon>Actinomycetes</taxon>
        <taxon>Micrococcales</taxon>
        <taxon>Promicromonosporaceae</taxon>
        <taxon>Promicromonospora</taxon>
    </lineage>
</organism>
<keyword evidence="2" id="KW-1185">Reference proteome</keyword>
<dbReference type="Pfam" id="PF06475">
    <property type="entry name" value="Glycolipid_bind"/>
    <property type="match status" value="1"/>
</dbReference>
<sequence length="196" mass="21742">MRLDPLPDVSAWTHSGVRAGFEVLFAEPTADGYLLRGHTTAVEGPQAWSVGYRIEVDRQWCTRRAEVRAVSAVGTVRTTLDRTGQGDDARWLVDGVPRRDLDGCLDVDLESSAVTNTLPVHRLDPAPGEPHEVPAVFVRAGDLGVERLEQEYRLRSRTPTAIRFDYASSTFDFECVLTYDASGLVLKYPGIAVRER</sequence>
<dbReference type="InterPro" id="IPR009467">
    <property type="entry name" value="Glycolipid-bd_prot_put"/>
</dbReference>
<reference evidence="2" key="1">
    <citation type="journal article" date="2019" name="Int. J. Syst. Evol. Microbiol.">
        <title>The Global Catalogue of Microorganisms (GCM) 10K type strain sequencing project: providing services to taxonomists for standard genome sequencing and annotation.</title>
        <authorList>
            <consortium name="The Broad Institute Genomics Platform"/>
            <consortium name="The Broad Institute Genome Sequencing Center for Infectious Disease"/>
            <person name="Wu L."/>
            <person name="Ma J."/>
        </authorList>
    </citation>
    <scope>NUCLEOTIDE SEQUENCE [LARGE SCALE GENOMIC DNA]</scope>
    <source>
        <strain evidence="2">CCUG 42722</strain>
    </source>
</reference>
<dbReference type="SUPFAM" id="SSF159275">
    <property type="entry name" value="PA1994-like"/>
    <property type="match status" value="1"/>
</dbReference>
<protein>
    <submittedName>
        <fullName evidence="1">Glycolipid-binding domain-containing protein</fullName>
    </submittedName>
</protein>
<dbReference type="RefSeq" id="WP_377130865.1">
    <property type="nucleotide sequence ID" value="NZ_JBHSFI010000001.1"/>
</dbReference>
<dbReference type="EMBL" id="JBHSFI010000001">
    <property type="protein sequence ID" value="MFC4626601.1"/>
    <property type="molecule type" value="Genomic_DNA"/>
</dbReference>
<gene>
    <name evidence="1" type="ORF">ACFO6V_00045</name>
</gene>
<name>A0ABV9HAK7_9MICO</name>
<comment type="caution">
    <text evidence="1">The sequence shown here is derived from an EMBL/GenBank/DDBJ whole genome shotgun (WGS) entry which is preliminary data.</text>
</comment>
<dbReference type="Proteomes" id="UP001596011">
    <property type="component" value="Unassembled WGS sequence"/>
</dbReference>
<accession>A0ABV9HAK7</accession>
<evidence type="ECO:0000313" key="1">
    <source>
        <dbReference type="EMBL" id="MFC4626601.1"/>
    </source>
</evidence>
<evidence type="ECO:0000313" key="2">
    <source>
        <dbReference type="Proteomes" id="UP001596011"/>
    </source>
</evidence>